<dbReference type="PANTHER" id="PTHR18034:SF4">
    <property type="entry name" value="NUCLEOLAR MIF4G DOMAIN-CONTAINING PROTEIN 1"/>
    <property type="match status" value="1"/>
</dbReference>
<dbReference type="SMART" id="SM00544">
    <property type="entry name" value="MA3"/>
    <property type="match status" value="1"/>
</dbReference>
<evidence type="ECO:0000313" key="7">
    <source>
        <dbReference type="EMBL" id="VDK82400.1"/>
    </source>
</evidence>
<evidence type="ECO:0000256" key="5">
    <source>
        <dbReference type="SAM" id="Phobius"/>
    </source>
</evidence>
<evidence type="ECO:0000256" key="2">
    <source>
        <dbReference type="ARBA" id="ARBA00006856"/>
    </source>
</evidence>
<reference evidence="7 8" key="2">
    <citation type="submission" date="2018-08" db="EMBL/GenBank/DDBJ databases">
        <authorList>
            <person name="Laetsch R D."/>
            <person name="Stevens L."/>
            <person name="Kumar S."/>
            <person name="Blaxter L. M."/>
        </authorList>
    </citation>
    <scope>NUCLEOTIDE SEQUENCE [LARGE SCALE GENOMIC DNA]</scope>
</reference>
<keyword evidence="5" id="KW-0472">Membrane</keyword>
<dbReference type="InterPro" id="IPR003891">
    <property type="entry name" value="Initiation_fac_eIF4g_MI"/>
</dbReference>
<evidence type="ECO:0000256" key="1">
    <source>
        <dbReference type="ARBA" id="ARBA00004604"/>
    </source>
</evidence>
<evidence type="ECO:0000259" key="6">
    <source>
        <dbReference type="PROSITE" id="PS51366"/>
    </source>
</evidence>
<dbReference type="InterPro" id="IPR016024">
    <property type="entry name" value="ARM-type_fold"/>
</dbReference>
<feature type="region of interest" description="Disordered" evidence="4">
    <location>
        <begin position="143"/>
        <end position="210"/>
    </location>
</feature>
<dbReference type="Proteomes" id="UP000271087">
    <property type="component" value="Unassembled WGS sequence"/>
</dbReference>
<dbReference type="GO" id="GO:0005730">
    <property type="term" value="C:nucleolus"/>
    <property type="evidence" value="ECO:0007669"/>
    <property type="project" value="UniProtKB-SubCell"/>
</dbReference>
<dbReference type="Pfam" id="PF02847">
    <property type="entry name" value="MA3"/>
    <property type="match status" value="1"/>
</dbReference>
<dbReference type="SUPFAM" id="SSF48371">
    <property type="entry name" value="ARM repeat"/>
    <property type="match status" value="1"/>
</dbReference>
<evidence type="ECO:0000256" key="4">
    <source>
        <dbReference type="SAM" id="MobiDB-lite"/>
    </source>
</evidence>
<protein>
    <submittedName>
        <fullName evidence="9">MI domain-containing protein</fullName>
    </submittedName>
</protein>
<keyword evidence="5" id="KW-0812">Transmembrane</keyword>
<proteinExistence type="inferred from homology"/>
<gene>
    <name evidence="7" type="ORF">NOO_LOCUS6439</name>
</gene>
<dbReference type="STRING" id="42157.A0A182EED4"/>
<dbReference type="OrthoDB" id="10260961at2759"/>
<dbReference type="SMART" id="SM00543">
    <property type="entry name" value="MIF4G"/>
    <property type="match status" value="1"/>
</dbReference>
<dbReference type="AlphaFoldDB" id="A0A182EED4"/>
<organism evidence="9">
    <name type="scientific">Onchocerca ochengi</name>
    <name type="common">Filarial nematode worm</name>
    <dbReference type="NCBI Taxonomy" id="42157"/>
    <lineage>
        <taxon>Eukaryota</taxon>
        <taxon>Metazoa</taxon>
        <taxon>Ecdysozoa</taxon>
        <taxon>Nematoda</taxon>
        <taxon>Chromadorea</taxon>
        <taxon>Rhabditida</taxon>
        <taxon>Spirurina</taxon>
        <taxon>Spiruromorpha</taxon>
        <taxon>Filarioidea</taxon>
        <taxon>Onchocercidae</taxon>
        <taxon>Onchocerca</taxon>
    </lineage>
</organism>
<sequence>MYLHIAPRLYIRSRWTWPGHLFFFLISCSAFGWPSGFILLCALCLLVIEDVITEEKSPADCQEKNVVEIVQTKKKSVKRRKKKNMKQRRKEELMRDIDEDDIEIHRYERILGYNKRKSKNMPKVFRAEGLDYLLELCDSKPLQHSDVDGDSGPDVDNSETFSDEENESSSENTDRNSASATFIPKTNLPTSSKIIQKNDSVENSEDEKDTDMNVQEDIYGRLINKNTGEFLPSKLYAKEKLNELEQKAGLLETEEHLKLKKSLRGLVNRLNEHTLVGAVKTFSDIFASRGHNEVKQLFYSEIINSIDVGYRLPDRLITEYAVFIALIHTTVSAEISAYFIENYVVKLLEIVTALPEGKSLENFCILLAELYNFKVIKVIIITEIMRYLREKVDDKCLTCFKAFLTYCGNTMKSRDLDAFQKCITETQSFFSQLPETSYKMQQLRYTVDEINAIKNLNIRKFTDVIDSTMHSHYVNIFRGLTRKLDKEKELPMSVDDIIHVPERGRWWLVGSAWLPTASISQNKTDDKSAEQTLKFSASLLQLAKRAKMNTAIRRDIFCTIMSSTDEINAFEKLLKLSYKGQQEREIVHICVHCALREATYNAFYAAVIDRLCCYHKRFKLTTQYALWDRIKVLSQISELQRKNLTLLIVDLIIKRSVGITLLKVIEFGAIDKITAQFVRNILSAVLLRSTQQALLDMFQNVVNSPQHKLFVEGLQVFVHMALKKPQKNIDNKLLSSKIEFIENIWGNNPL</sequence>
<dbReference type="EMBL" id="UYRW01001998">
    <property type="protein sequence ID" value="VDK82400.1"/>
    <property type="molecule type" value="Genomic_DNA"/>
</dbReference>
<keyword evidence="3" id="KW-0539">Nucleus</keyword>
<dbReference type="PROSITE" id="PS51366">
    <property type="entry name" value="MI"/>
    <property type="match status" value="1"/>
</dbReference>
<evidence type="ECO:0000256" key="3">
    <source>
        <dbReference type="ARBA" id="ARBA00023242"/>
    </source>
</evidence>
<name>A0A182EED4_ONCOC</name>
<feature type="compositionally biased region" description="Polar residues" evidence="4">
    <location>
        <begin position="187"/>
        <end position="198"/>
    </location>
</feature>
<dbReference type="GO" id="GO:0042274">
    <property type="term" value="P:ribosomal small subunit biogenesis"/>
    <property type="evidence" value="ECO:0007669"/>
    <property type="project" value="TreeGrafter"/>
</dbReference>
<comment type="subcellular location">
    <subcellularLocation>
        <location evidence="1">Nucleus</location>
        <location evidence="1">Nucleolus</location>
    </subcellularLocation>
</comment>
<evidence type="ECO:0000313" key="8">
    <source>
        <dbReference type="Proteomes" id="UP000271087"/>
    </source>
</evidence>
<evidence type="ECO:0000313" key="9">
    <source>
        <dbReference type="WBParaSite" id="nOo.2.0.1.t06439-RA"/>
    </source>
</evidence>
<keyword evidence="5" id="KW-1133">Transmembrane helix</keyword>
<dbReference type="InterPro" id="IPR050781">
    <property type="entry name" value="CWC22_splicing_factor"/>
</dbReference>
<reference evidence="9" key="1">
    <citation type="submission" date="2016-06" db="UniProtKB">
        <authorList>
            <consortium name="WormBaseParasite"/>
        </authorList>
    </citation>
    <scope>IDENTIFICATION</scope>
</reference>
<comment type="similarity">
    <text evidence="2">Belongs to the CWC22 family.</text>
</comment>
<dbReference type="Pfam" id="PF02854">
    <property type="entry name" value="MIF4G"/>
    <property type="match status" value="1"/>
</dbReference>
<dbReference type="PANTHER" id="PTHR18034">
    <property type="entry name" value="CELL CYCLE CONTROL PROTEIN CWF22-RELATED"/>
    <property type="match status" value="1"/>
</dbReference>
<dbReference type="WBParaSite" id="nOo.2.0.1.t06439-RA">
    <property type="protein sequence ID" value="nOo.2.0.1.t06439-RA"/>
    <property type="gene ID" value="nOo.2.0.1.g06439"/>
</dbReference>
<feature type="domain" description="MI" evidence="6">
    <location>
        <begin position="551"/>
        <end position="667"/>
    </location>
</feature>
<dbReference type="Gene3D" id="1.25.40.180">
    <property type="match status" value="1"/>
</dbReference>
<feature type="transmembrane region" description="Helical" evidence="5">
    <location>
        <begin position="21"/>
        <end position="48"/>
    </location>
</feature>
<accession>A0A182EED4</accession>
<dbReference type="GO" id="GO:0003723">
    <property type="term" value="F:RNA binding"/>
    <property type="evidence" value="ECO:0007669"/>
    <property type="project" value="InterPro"/>
</dbReference>
<keyword evidence="8" id="KW-1185">Reference proteome</keyword>
<feature type="compositionally biased region" description="Acidic residues" evidence="4">
    <location>
        <begin position="148"/>
        <end position="168"/>
    </location>
</feature>
<dbReference type="InterPro" id="IPR003890">
    <property type="entry name" value="MIF4G-like_typ-3"/>
</dbReference>